<keyword evidence="4" id="KW-0472">Membrane</keyword>
<evidence type="ECO:0000256" key="4">
    <source>
        <dbReference type="SAM" id="Phobius"/>
    </source>
</evidence>
<feature type="compositionally biased region" description="Basic and acidic residues" evidence="3">
    <location>
        <begin position="124"/>
        <end position="142"/>
    </location>
</feature>
<evidence type="ECO:0000256" key="3">
    <source>
        <dbReference type="SAM" id="MobiDB-lite"/>
    </source>
</evidence>
<keyword evidence="4" id="KW-0812">Transmembrane</keyword>
<dbReference type="GO" id="GO:0042626">
    <property type="term" value="F:ATPase-coupled transmembrane transporter activity"/>
    <property type="evidence" value="ECO:0007669"/>
    <property type="project" value="TreeGrafter"/>
</dbReference>
<dbReference type="Proteomes" id="UP001056384">
    <property type="component" value="Chromosome 4"/>
</dbReference>
<name>A0A9Q9EIL3_9PEZI</name>
<dbReference type="SUPFAM" id="SSF52540">
    <property type="entry name" value="P-loop containing nucleoside triphosphate hydrolases"/>
    <property type="match status" value="2"/>
</dbReference>
<keyword evidence="1" id="KW-0547">Nucleotide-binding</keyword>
<dbReference type="PANTHER" id="PTHR24223">
    <property type="entry name" value="ATP-BINDING CASSETTE SUB-FAMILY C"/>
    <property type="match status" value="1"/>
</dbReference>
<sequence length="403" mass="44315">MRHFYYKLDVGHLGEVGNSGSKLSGGQKHRVALARALYARPSIYLLDDVFAGLDSRTAELVFHHVLGPGGFAKRHGATAILATSSAQYLHAADYTVSLNADGICEARNISRAPKTLDAMDEANEESRLEQTAREQSSEESPSKKTSHVGTVSTVNTDLPMKTTAVCVSVHEDAGSDMPIKKNDSFAMYKYYLSACEIAPLLLFFGLATLYAFAYNFSTAWLSFWTQDRFEQDRGFYFGKDTNVSFKDNIDPYDECTHEECLAVLGVTGLLGLIAREGSIDSMVRVDGLSNGEAQLLGLARAVLRKQQQERSRAPLAAQEREKKSAEKADADSTGGILILDEIGSTVDEGTYQTMWEIIRQEFCDFTVVAVVHRINREVLEIFDNVVVMDNGEVVEAGSISDSM</sequence>
<dbReference type="InterPro" id="IPR027417">
    <property type="entry name" value="P-loop_NTPase"/>
</dbReference>
<evidence type="ECO:0000313" key="7">
    <source>
        <dbReference type="Proteomes" id="UP001056384"/>
    </source>
</evidence>
<feature type="domain" description="ABC transporter" evidence="5">
    <location>
        <begin position="16"/>
        <end position="50"/>
    </location>
</feature>
<evidence type="ECO:0000256" key="1">
    <source>
        <dbReference type="ARBA" id="ARBA00022741"/>
    </source>
</evidence>
<evidence type="ECO:0000259" key="5">
    <source>
        <dbReference type="Pfam" id="PF00005"/>
    </source>
</evidence>
<keyword evidence="7" id="KW-1185">Reference proteome</keyword>
<dbReference type="PANTHER" id="PTHR24223:SF399">
    <property type="entry name" value="ABC TRANSPORTER ATNG"/>
    <property type="match status" value="1"/>
</dbReference>
<dbReference type="GO" id="GO:0016020">
    <property type="term" value="C:membrane"/>
    <property type="evidence" value="ECO:0007669"/>
    <property type="project" value="TreeGrafter"/>
</dbReference>
<organism evidence="6 7">
    <name type="scientific">Septoria linicola</name>
    <dbReference type="NCBI Taxonomy" id="215465"/>
    <lineage>
        <taxon>Eukaryota</taxon>
        <taxon>Fungi</taxon>
        <taxon>Dikarya</taxon>
        <taxon>Ascomycota</taxon>
        <taxon>Pezizomycotina</taxon>
        <taxon>Dothideomycetes</taxon>
        <taxon>Dothideomycetidae</taxon>
        <taxon>Mycosphaerellales</taxon>
        <taxon>Mycosphaerellaceae</taxon>
        <taxon>Septoria</taxon>
    </lineage>
</organism>
<feature type="region of interest" description="Disordered" evidence="3">
    <location>
        <begin position="114"/>
        <end position="150"/>
    </location>
</feature>
<feature type="transmembrane region" description="Helical" evidence="4">
    <location>
        <begin position="190"/>
        <end position="213"/>
    </location>
</feature>
<protein>
    <submittedName>
        <fullName evidence="6">ABC transporter-like, ATP-binding domain-containing protein</fullName>
    </submittedName>
</protein>
<dbReference type="OrthoDB" id="6500128at2759"/>
<evidence type="ECO:0000256" key="2">
    <source>
        <dbReference type="ARBA" id="ARBA00022840"/>
    </source>
</evidence>
<accession>A0A9Q9EIL3</accession>
<dbReference type="Gene3D" id="3.40.50.300">
    <property type="entry name" value="P-loop containing nucleotide triphosphate hydrolases"/>
    <property type="match status" value="2"/>
</dbReference>
<dbReference type="GO" id="GO:0005524">
    <property type="term" value="F:ATP binding"/>
    <property type="evidence" value="ECO:0007669"/>
    <property type="project" value="UniProtKB-KW"/>
</dbReference>
<keyword evidence="2 6" id="KW-0067">ATP-binding</keyword>
<dbReference type="GO" id="GO:0016887">
    <property type="term" value="F:ATP hydrolysis activity"/>
    <property type="evidence" value="ECO:0007669"/>
    <property type="project" value="InterPro"/>
</dbReference>
<dbReference type="EMBL" id="CP099421">
    <property type="protein sequence ID" value="USW52906.1"/>
    <property type="molecule type" value="Genomic_DNA"/>
</dbReference>
<proteinExistence type="predicted"/>
<dbReference type="AlphaFoldDB" id="A0A9Q9EIL3"/>
<evidence type="ECO:0000313" key="6">
    <source>
        <dbReference type="EMBL" id="USW52906.1"/>
    </source>
</evidence>
<reference evidence="6" key="1">
    <citation type="submission" date="2022-06" db="EMBL/GenBank/DDBJ databases">
        <title>Complete genome sequences of two strains of the flax pathogen Septoria linicola.</title>
        <authorList>
            <person name="Lapalu N."/>
            <person name="Simon A."/>
            <person name="Demenou B."/>
            <person name="Paumier D."/>
            <person name="Guillot M.-P."/>
            <person name="Gout L."/>
            <person name="Valade R."/>
        </authorList>
    </citation>
    <scope>NUCLEOTIDE SEQUENCE</scope>
    <source>
        <strain evidence="6">SE15195</strain>
    </source>
</reference>
<keyword evidence="4" id="KW-1133">Transmembrane helix</keyword>
<dbReference type="InterPro" id="IPR003439">
    <property type="entry name" value="ABC_transporter-like_ATP-bd"/>
</dbReference>
<feature type="region of interest" description="Disordered" evidence="3">
    <location>
        <begin position="309"/>
        <end position="329"/>
    </location>
</feature>
<gene>
    <name evidence="6" type="ORF">Slin15195_G062250</name>
</gene>
<dbReference type="Pfam" id="PF00005">
    <property type="entry name" value="ABC_tran"/>
    <property type="match status" value="1"/>
</dbReference>
<dbReference type="InterPro" id="IPR050173">
    <property type="entry name" value="ABC_transporter_C-like"/>
</dbReference>